<name>A0ABV7F820_9BURK</name>
<evidence type="ECO:0000256" key="1">
    <source>
        <dbReference type="ARBA" id="ARBA00022729"/>
    </source>
</evidence>
<feature type="chain" id="PRO_5046988333" evidence="2">
    <location>
        <begin position="28"/>
        <end position="343"/>
    </location>
</feature>
<keyword evidence="1 2" id="KW-0732">Signal</keyword>
<evidence type="ECO:0000313" key="3">
    <source>
        <dbReference type="EMBL" id="MFC3109710.1"/>
    </source>
</evidence>
<dbReference type="Proteomes" id="UP001595530">
    <property type="component" value="Unassembled WGS sequence"/>
</dbReference>
<sequence length="343" mass="37730">MKKSTSLFARTALVTCAAVLACAPALAAEQIVFTSWGGSTQQAQQKYWAQPFTTKTGINVAMDGPTDYGKFKAMVESGNVNWDVVDVEADFAYKAAKDGLLEPIDFSVVPQKDLDPRFVDKFAVGSFYYSFVLGYSKNVYKKAEPATWADLFDLKKFQGKRTFYKWSAPGVLEIALLADGVPADKLYPLDLDRAFKMLDTIKSQIVWWSSGAQSQQLLASGEAPIGMFWNGRLHVLKQSGVNVGTSWQQNLTAADMLVVPKGAKNKGAAMKYLAMATSPEGQAKFADETGFAPINLKSESLMPAAAVSGLPTRFTTGQINLNMKYWSENREAIAKRWYAWQAQ</sequence>
<dbReference type="RefSeq" id="WP_390332161.1">
    <property type="nucleotide sequence ID" value="NZ_JBHRTP010000054.1"/>
</dbReference>
<dbReference type="EMBL" id="JBHRTP010000054">
    <property type="protein sequence ID" value="MFC3109710.1"/>
    <property type="molecule type" value="Genomic_DNA"/>
</dbReference>
<dbReference type="PROSITE" id="PS51257">
    <property type="entry name" value="PROKAR_LIPOPROTEIN"/>
    <property type="match status" value="1"/>
</dbReference>
<proteinExistence type="predicted"/>
<dbReference type="CDD" id="cd13589">
    <property type="entry name" value="PBP2_polyamine_RpCGA009"/>
    <property type="match status" value="1"/>
</dbReference>
<evidence type="ECO:0000313" key="4">
    <source>
        <dbReference type="Proteomes" id="UP001595530"/>
    </source>
</evidence>
<dbReference type="PANTHER" id="PTHR30222">
    <property type="entry name" value="SPERMIDINE/PUTRESCINE-BINDING PERIPLASMIC PROTEIN"/>
    <property type="match status" value="1"/>
</dbReference>
<protein>
    <submittedName>
        <fullName evidence="3">ABC transporter substrate-binding protein</fullName>
    </submittedName>
</protein>
<dbReference type="Pfam" id="PF13416">
    <property type="entry name" value="SBP_bac_8"/>
    <property type="match status" value="1"/>
</dbReference>
<dbReference type="SUPFAM" id="SSF53850">
    <property type="entry name" value="Periplasmic binding protein-like II"/>
    <property type="match status" value="1"/>
</dbReference>
<accession>A0ABV7F820</accession>
<feature type="signal peptide" evidence="2">
    <location>
        <begin position="1"/>
        <end position="27"/>
    </location>
</feature>
<dbReference type="PANTHER" id="PTHR30222:SF2">
    <property type="entry name" value="ABC TRANSPORTER SUBSTRATE-BINDING PROTEIN"/>
    <property type="match status" value="1"/>
</dbReference>
<gene>
    <name evidence="3" type="ORF">ACFOFO_17355</name>
</gene>
<keyword evidence="4" id="KW-1185">Reference proteome</keyword>
<evidence type="ECO:0000256" key="2">
    <source>
        <dbReference type="SAM" id="SignalP"/>
    </source>
</evidence>
<dbReference type="Gene3D" id="3.40.190.10">
    <property type="entry name" value="Periplasmic binding protein-like II"/>
    <property type="match status" value="2"/>
</dbReference>
<reference evidence="4" key="1">
    <citation type="journal article" date="2019" name="Int. J. Syst. Evol. Microbiol.">
        <title>The Global Catalogue of Microorganisms (GCM) 10K type strain sequencing project: providing services to taxonomists for standard genome sequencing and annotation.</title>
        <authorList>
            <consortium name="The Broad Institute Genomics Platform"/>
            <consortium name="The Broad Institute Genome Sequencing Center for Infectious Disease"/>
            <person name="Wu L."/>
            <person name="Ma J."/>
        </authorList>
    </citation>
    <scope>NUCLEOTIDE SEQUENCE [LARGE SCALE GENOMIC DNA]</scope>
    <source>
        <strain evidence="4">KCTC 42986</strain>
    </source>
</reference>
<organism evidence="3 4">
    <name type="scientific">Undibacterium arcticum</name>
    <dbReference type="NCBI Taxonomy" id="1762892"/>
    <lineage>
        <taxon>Bacteria</taxon>
        <taxon>Pseudomonadati</taxon>
        <taxon>Pseudomonadota</taxon>
        <taxon>Betaproteobacteria</taxon>
        <taxon>Burkholderiales</taxon>
        <taxon>Oxalobacteraceae</taxon>
        <taxon>Undibacterium</taxon>
    </lineage>
</organism>
<comment type="caution">
    <text evidence="3">The sequence shown here is derived from an EMBL/GenBank/DDBJ whole genome shotgun (WGS) entry which is preliminary data.</text>
</comment>
<dbReference type="InterPro" id="IPR006059">
    <property type="entry name" value="SBP"/>
</dbReference>